<dbReference type="NCBIfam" id="TIGR01932">
    <property type="entry name" value="hflC"/>
    <property type="match status" value="1"/>
</dbReference>
<evidence type="ECO:0000256" key="1">
    <source>
        <dbReference type="ARBA" id="ARBA00004167"/>
    </source>
</evidence>
<evidence type="ECO:0000313" key="10">
    <source>
        <dbReference type="Proteomes" id="UP000425960"/>
    </source>
</evidence>
<dbReference type="EMBL" id="AP021876">
    <property type="protein sequence ID" value="BBO83151.1"/>
    <property type="molecule type" value="Genomic_DNA"/>
</dbReference>
<dbReference type="AlphaFoldDB" id="A0A5K7ZSG8"/>
<keyword evidence="5 7" id="KW-0472">Membrane</keyword>
<evidence type="ECO:0000313" key="9">
    <source>
        <dbReference type="EMBL" id="BBO83151.1"/>
    </source>
</evidence>
<dbReference type="SUPFAM" id="SSF117892">
    <property type="entry name" value="Band 7/SPFH domain"/>
    <property type="match status" value="1"/>
</dbReference>
<evidence type="ECO:0000256" key="5">
    <source>
        <dbReference type="ARBA" id="ARBA00023136"/>
    </source>
</evidence>
<keyword evidence="3 7" id="KW-0812">Transmembrane</keyword>
<evidence type="ECO:0000256" key="6">
    <source>
        <dbReference type="PIRNR" id="PIRNR005651"/>
    </source>
</evidence>
<reference evidence="9 10" key="1">
    <citation type="submission" date="2019-11" db="EMBL/GenBank/DDBJ databases">
        <title>Comparative genomics of hydrocarbon-degrading Desulfosarcina strains.</title>
        <authorList>
            <person name="Watanabe M."/>
            <person name="Kojima H."/>
            <person name="Fukui M."/>
        </authorList>
    </citation>
    <scope>NUCLEOTIDE SEQUENCE [LARGE SCALE GENOMIC DNA]</scope>
    <source>
        <strain evidence="9 10">28bB2T</strain>
    </source>
</reference>
<comment type="subcellular location">
    <subcellularLocation>
        <location evidence="1">Membrane</location>
        <topology evidence="1">Single-pass membrane protein</topology>
    </subcellularLocation>
</comment>
<dbReference type="Gene3D" id="3.30.479.30">
    <property type="entry name" value="Band 7 domain"/>
    <property type="match status" value="1"/>
</dbReference>
<sequence>MKFTLKAVLIAIAVVIVIALYGGLYTLEEGLQAIVVQFGRPVGETVTESGLHMKLPFVQEVRRFEKRLLVWDGDPNQVPTKGREFIWVDTTARWRIADAKKFLENVASEEGAQSRLNDILDSVVRDQVSSSELVELVRSASWEVPEGEALKELPKEREEELKREIARGREEITRTILTEARKIIPQYGIELVDVRIKRLDYVESVREKVYERMISERKRIAAQFRSEGEGRSAEILGTMEKELRQIRSTAYRRVQEVQGKADAEATQIYGRAFNKNPEFYAFLRTLESYKEKTNTNSVLILTTESDFYQYIKNANPSQVRIPSAP</sequence>
<dbReference type="PIRSF" id="PIRSF005651">
    <property type="entry name" value="HflC"/>
    <property type="match status" value="1"/>
</dbReference>
<feature type="transmembrane region" description="Helical" evidence="7">
    <location>
        <begin position="7"/>
        <end position="27"/>
    </location>
</feature>
<dbReference type="InterPro" id="IPR001107">
    <property type="entry name" value="Band_7"/>
</dbReference>
<dbReference type="InterPro" id="IPR010200">
    <property type="entry name" value="HflC"/>
</dbReference>
<dbReference type="PANTHER" id="PTHR42911:SF1">
    <property type="entry name" value="MODULATOR OF FTSH PROTEASE HFLC"/>
    <property type="match status" value="1"/>
</dbReference>
<evidence type="ECO:0000256" key="7">
    <source>
        <dbReference type="SAM" id="Phobius"/>
    </source>
</evidence>
<dbReference type="KEGG" id="dov:DSCO28_37170"/>
<dbReference type="GO" id="GO:0016020">
    <property type="term" value="C:membrane"/>
    <property type="evidence" value="ECO:0007669"/>
    <property type="project" value="UniProtKB-SubCell"/>
</dbReference>
<proteinExistence type="inferred from homology"/>
<dbReference type="PANTHER" id="PTHR42911">
    <property type="entry name" value="MODULATOR OF FTSH PROTEASE HFLC"/>
    <property type="match status" value="1"/>
</dbReference>
<dbReference type="SMART" id="SM00244">
    <property type="entry name" value="PHB"/>
    <property type="match status" value="1"/>
</dbReference>
<feature type="domain" description="Band 7" evidence="8">
    <location>
        <begin position="22"/>
        <end position="213"/>
    </location>
</feature>
<organism evidence="9 10">
    <name type="scientific">Desulfosarcina ovata subsp. sediminis</name>
    <dbReference type="NCBI Taxonomy" id="885957"/>
    <lineage>
        <taxon>Bacteria</taxon>
        <taxon>Pseudomonadati</taxon>
        <taxon>Thermodesulfobacteriota</taxon>
        <taxon>Desulfobacteria</taxon>
        <taxon>Desulfobacterales</taxon>
        <taxon>Desulfosarcinaceae</taxon>
        <taxon>Desulfosarcina</taxon>
    </lineage>
</organism>
<dbReference type="RefSeq" id="WP_155323434.1">
    <property type="nucleotide sequence ID" value="NZ_AP021876.1"/>
</dbReference>
<name>A0A5K7ZSG8_9BACT</name>
<comment type="similarity">
    <text evidence="2 6">Belongs to the band 7/mec-2 family. HflC subfamily.</text>
</comment>
<protein>
    <recommendedName>
        <fullName evidence="6">Protein HflC</fullName>
    </recommendedName>
</protein>
<gene>
    <name evidence="9" type="ORF">DSCO28_37170</name>
</gene>
<evidence type="ECO:0000256" key="2">
    <source>
        <dbReference type="ARBA" id="ARBA00007862"/>
    </source>
</evidence>
<dbReference type="InterPro" id="IPR036013">
    <property type="entry name" value="Band_7/SPFH_dom_sf"/>
</dbReference>
<evidence type="ECO:0000256" key="4">
    <source>
        <dbReference type="ARBA" id="ARBA00022989"/>
    </source>
</evidence>
<dbReference type="CDD" id="cd03405">
    <property type="entry name" value="SPFH_HflC"/>
    <property type="match status" value="1"/>
</dbReference>
<accession>A0A5K7ZSG8</accession>
<comment type="function">
    <text evidence="6">HflC and HflK could regulate a protease.</text>
</comment>
<keyword evidence="4 7" id="KW-1133">Transmembrane helix</keyword>
<evidence type="ECO:0000259" key="8">
    <source>
        <dbReference type="SMART" id="SM00244"/>
    </source>
</evidence>
<evidence type="ECO:0000256" key="3">
    <source>
        <dbReference type="ARBA" id="ARBA00022692"/>
    </source>
</evidence>
<dbReference type="Pfam" id="PF01145">
    <property type="entry name" value="Band_7"/>
    <property type="match status" value="1"/>
</dbReference>
<dbReference type="Proteomes" id="UP000425960">
    <property type="component" value="Chromosome"/>
</dbReference>